<keyword evidence="4" id="KW-0653">Protein transport</keyword>
<sequence length="216" mass="25183">MLGDMHAFHLARRLLRRPQRLPDQSDAFLKTVSPRKLEELDENIQQLEQDVLVRRNIQDRQVTAVHHLRKDVKKLIHQVDNASLSLRTLDGNSALNMYHIMRHVETPSPYYWDLLDHFEAKMETIKTQIEDIESEFKPLYERRAQHGSGAPQSSLATMSPALLHQIMLSQNAALMQVAARVAEVHERADEMRQQFLVKMRQDLERRGDYNPAAFKN</sequence>
<dbReference type="Gene3D" id="6.10.140.1350">
    <property type="match status" value="1"/>
</dbReference>
<evidence type="ECO:0000256" key="4">
    <source>
        <dbReference type="ARBA" id="ARBA00022927"/>
    </source>
</evidence>
<dbReference type="HOGENOM" id="CLU_1280718_0_0_1"/>
<dbReference type="Proteomes" id="UP000019132">
    <property type="component" value="Unassembled WGS sequence"/>
</dbReference>
<accession>K3WF80</accession>
<organism evidence="8 9">
    <name type="scientific">Globisporangium ultimum (strain ATCC 200006 / CBS 805.95 / DAOM BR144)</name>
    <name type="common">Pythium ultimum</name>
    <dbReference type="NCBI Taxonomy" id="431595"/>
    <lineage>
        <taxon>Eukaryota</taxon>
        <taxon>Sar</taxon>
        <taxon>Stramenopiles</taxon>
        <taxon>Oomycota</taxon>
        <taxon>Peronosporomycetes</taxon>
        <taxon>Pythiales</taxon>
        <taxon>Pythiaceae</taxon>
        <taxon>Globisporangium</taxon>
    </lineage>
</organism>
<dbReference type="eggNOG" id="ENOG502QRD8">
    <property type="taxonomic scope" value="Eukaryota"/>
</dbReference>
<keyword evidence="9" id="KW-1185">Reference proteome</keyword>
<dbReference type="PANTHER" id="PTHR13437">
    <property type="entry name" value="NUCLEOPORIN P58/P45 NUCLEOPORIN-LIKE PROTEIN 1"/>
    <property type="match status" value="1"/>
</dbReference>
<dbReference type="GO" id="GO:0015031">
    <property type="term" value="P:protein transport"/>
    <property type="evidence" value="ECO:0007669"/>
    <property type="project" value="UniProtKB-KW"/>
</dbReference>
<proteinExistence type="predicted"/>
<dbReference type="EMBL" id="GL376638">
    <property type="status" value="NOT_ANNOTATED_CDS"/>
    <property type="molecule type" value="Genomic_DNA"/>
</dbReference>
<dbReference type="PANTHER" id="PTHR13437:SF2">
    <property type="entry name" value="NUCLEOPORIN P58_P45"/>
    <property type="match status" value="1"/>
</dbReference>
<evidence type="ECO:0000256" key="7">
    <source>
        <dbReference type="ARBA" id="ARBA00023242"/>
    </source>
</evidence>
<keyword evidence="2" id="KW-0813">Transport</keyword>
<evidence type="ECO:0000256" key="5">
    <source>
        <dbReference type="ARBA" id="ARBA00023010"/>
    </source>
</evidence>
<dbReference type="GO" id="GO:0017056">
    <property type="term" value="F:structural constituent of nuclear pore"/>
    <property type="evidence" value="ECO:0007669"/>
    <property type="project" value="InterPro"/>
</dbReference>
<evidence type="ECO:0000313" key="9">
    <source>
        <dbReference type="Proteomes" id="UP000019132"/>
    </source>
</evidence>
<dbReference type="GO" id="GO:0008139">
    <property type="term" value="F:nuclear localization sequence binding"/>
    <property type="evidence" value="ECO:0007669"/>
    <property type="project" value="InterPro"/>
</dbReference>
<keyword evidence="5" id="KW-0811">Translocation</keyword>
<reference evidence="8" key="3">
    <citation type="submission" date="2015-02" db="UniProtKB">
        <authorList>
            <consortium name="EnsemblProtists"/>
        </authorList>
    </citation>
    <scope>IDENTIFICATION</scope>
    <source>
        <strain evidence="8">DAOM BR144</strain>
    </source>
</reference>
<reference evidence="9" key="2">
    <citation type="submission" date="2010-04" db="EMBL/GenBank/DDBJ databases">
        <authorList>
            <person name="Buell R."/>
            <person name="Hamilton J."/>
            <person name="Hostetler J."/>
        </authorList>
    </citation>
    <scope>NUCLEOTIDE SEQUENCE [LARGE SCALE GENOMIC DNA]</scope>
    <source>
        <strain evidence="9">DAOM:BR144</strain>
    </source>
</reference>
<keyword evidence="6" id="KW-0906">Nuclear pore complex</keyword>
<dbReference type="STRING" id="431595.K3WF80"/>
<dbReference type="OMA" id="YERRAQH"/>
<dbReference type="GO" id="GO:0005643">
    <property type="term" value="C:nuclear pore"/>
    <property type="evidence" value="ECO:0007669"/>
    <property type="project" value="UniProtKB-SubCell"/>
</dbReference>
<keyword evidence="7" id="KW-0539">Nucleus</keyword>
<evidence type="ECO:0000256" key="2">
    <source>
        <dbReference type="ARBA" id="ARBA00022448"/>
    </source>
</evidence>
<name>K3WF80_GLOUD</name>
<dbReference type="InterPro" id="IPR024882">
    <property type="entry name" value="NUP58/p45/49"/>
</dbReference>
<evidence type="ECO:0000256" key="3">
    <source>
        <dbReference type="ARBA" id="ARBA00022816"/>
    </source>
</evidence>
<dbReference type="GO" id="GO:0051028">
    <property type="term" value="P:mRNA transport"/>
    <property type="evidence" value="ECO:0007669"/>
    <property type="project" value="UniProtKB-KW"/>
</dbReference>
<evidence type="ECO:0000256" key="1">
    <source>
        <dbReference type="ARBA" id="ARBA00004567"/>
    </source>
</evidence>
<dbReference type="InParanoid" id="K3WF80"/>
<reference evidence="9" key="1">
    <citation type="journal article" date="2010" name="Genome Biol.">
        <title>Genome sequence of the necrotrophic plant pathogen Pythium ultimum reveals original pathogenicity mechanisms and effector repertoire.</title>
        <authorList>
            <person name="Levesque C.A."/>
            <person name="Brouwer H."/>
            <person name="Cano L."/>
            <person name="Hamilton J.P."/>
            <person name="Holt C."/>
            <person name="Huitema E."/>
            <person name="Raffaele S."/>
            <person name="Robideau G.P."/>
            <person name="Thines M."/>
            <person name="Win J."/>
            <person name="Zerillo M.M."/>
            <person name="Beakes G.W."/>
            <person name="Boore J.L."/>
            <person name="Busam D."/>
            <person name="Dumas B."/>
            <person name="Ferriera S."/>
            <person name="Fuerstenberg S.I."/>
            <person name="Gachon C.M."/>
            <person name="Gaulin E."/>
            <person name="Govers F."/>
            <person name="Grenville-Briggs L."/>
            <person name="Horner N."/>
            <person name="Hostetler J."/>
            <person name="Jiang R.H."/>
            <person name="Johnson J."/>
            <person name="Krajaejun T."/>
            <person name="Lin H."/>
            <person name="Meijer H.J."/>
            <person name="Moore B."/>
            <person name="Morris P."/>
            <person name="Phuntmart V."/>
            <person name="Puiu D."/>
            <person name="Shetty J."/>
            <person name="Stajich J.E."/>
            <person name="Tripathy S."/>
            <person name="Wawra S."/>
            <person name="van West P."/>
            <person name="Whitty B.R."/>
            <person name="Coutinho P.M."/>
            <person name="Henrissat B."/>
            <person name="Martin F."/>
            <person name="Thomas P.D."/>
            <person name="Tyler B.M."/>
            <person name="De Vries R.P."/>
            <person name="Kamoun S."/>
            <person name="Yandell M."/>
            <person name="Tisserat N."/>
            <person name="Buell C.R."/>
        </authorList>
    </citation>
    <scope>NUCLEOTIDE SEQUENCE</scope>
    <source>
        <strain evidence="9">DAOM:BR144</strain>
    </source>
</reference>
<dbReference type="VEuPathDB" id="FungiDB:PYU1_G003611"/>
<comment type="subcellular location">
    <subcellularLocation>
        <location evidence="1">Nucleus</location>
        <location evidence="1">Nuclear pore complex</location>
    </subcellularLocation>
</comment>
<dbReference type="EnsemblProtists" id="PYU1_T003621">
    <property type="protein sequence ID" value="PYU1_T003621"/>
    <property type="gene ID" value="PYU1_G003611"/>
</dbReference>
<evidence type="ECO:0000256" key="6">
    <source>
        <dbReference type="ARBA" id="ARBA00023132"/>
    </source>
</evidence>
<keyword evidence="3" id="KW-0509">mRNA transport</keyword>
<dbReference type="AlphaFoldDB" id="K3WF80"/>
<evidence type="ECO:0000313" key="8">
    <source>
        <dbReference type="EnsemblProtists" id="PYU1_T003621"/>
    </source>
</evidence>
<protein>
    <submittedName>
        <fullName evidence="8">Uncharacterized protein</fullName>
    </submittedName>
</protein>